<dbReference type="PANTHER" id="PTHR13832">
    <property type="entry name" value="PROTEIN PHOSPHATASE 2C"/>
    <property type="match status" value="1"/>
</dbReference>
<dbReference type="SUPFAM" id="SSF81606">
    <property type="entry name" value="PP2C-like"/>
    <property type="match status" value="1"/>
</dbReference>
<dbReference type="PANTHER" id="PTHR13832:SF827">
    <property type="entry name" value="PROTEIN PHOSPHATASE 1L"/>
    <property type="match status" value="1"/>
</dbReference>
<feature type="coiled-coil region" evidence="6">
    <location>
        <begin position="279"/>
        <end position="306"/>
    </location>
</feature>
<dbReference type="CDD" id="cd00143">
    <property type="entry name" value="PP2Cc"/>
    <property type="match status" value="1"/>
</dbReference>
<evidence type="ECO:0000256" key="1">
    <source>
        <dbReference type="ARBA" id="ARBA00004170"/>
    </source>
</evidence>
<dbReference type="EMBL" id="FN649736">
    <property type="protein sequence ID" value="CBN79785.1"/>
    <property type="molecule type" value="Genomic_DNA"/>
</dbReference>
<keyword evidence="3 5" id="KW-0378">Hydrolase</keyword>
<evidence type="ECO:0000256" key="3">
    <source>
        <dbReference type="ARBA" id="ARBA00022801"/>
    </source>
</evidence>
<feature type="compositionally biased region" description="Basic and acidic residues" evidence="7">
    <location>
        <begin position="542"/>
        <end position="552"/>
    </location>
</feature>
<proteinExistence type="inferred from homology"/>
<keyword evidence="6" id="KW-0175">Coiled coil</keyword>
<evidence type="ECO:0000256" key="5">
    <source>
        <dbReference type="RuleBase" id="RU003465"/>
    </source>
</evidence>
<keyword evidence="4 5" id="KW-0904">Protein phosphatase</keyword>
<dbReference type="Pfam" id="PF00481">
    <property type="entry name" value="PP2C"/>
    <property type="match status" value="1"/>
</dbReference>
<dbReference type="InParanoid" id="D8LEW5"/>
<evidence type="ECO:0000313" key="9">
    <source>
        <dbReference type="EMBL" id="CBN79785.1"/>
    </source>
</evidence>
<gene>
    <name evidence="9" type="primary">PP2C</name>
    <name evidence="9" type="ORF">Esi_0014_0095</name>
</gene>
<keyword evidence="10" id="KW-1185">Reference proteome</keyword>
<evidence type="ECO:0000256" key="6">
    <source>
        <dbReference type="SAM" id="Coils"/>
    </source>
</evidence>
<feature type="region of interest" description="Disordered" evidence="7">
    <location>
        <begin position="365"/>
        <end position="387"/>
    </location>
</feature>
<dbReference type="OrthoDB" id="416093at2759"/>
<dbReference type="AlphaFoldDB" id="D8LEW5"/>
<evidence type="ECO:0000256" key="4">
    <source>
        <dbReference type="ARBA" id="ARBA00022912"/>
    </source>
</evidence>
<evidence type="ECO:0000256" key="7">
    <source>
        <dbReference type="SAM" id="MobiDB-lite"/>
    </source>
</evidence>
<dbReference type="GO" id="GO:0046872">
    <property type="term" value="F:metal ion binding"/>
    <property type="evidence" value="ECO:0007669"/>
    <property type="project" value="UniProtKB-KW"/>
</dbReference>
<dbReference type="GO" id="GO:0004722">
    <property type="term" value="F:protein serine/threonine phosphatase activity"/>
    <property type="evidence" value="ECO:0007669"/>
    <property type="project" value="InterPro"/>
</dbReference>
<dbReference type="STRING" id="2880.D8LEW5"/>
<feature type="region of interest" description="Disordered" evidence="7">
    <location>
        <begin position="512"/>
        <end position="552"/>
    </location>
</feature>
<sequence>MQDMFREFSEELGSPENAGKNKAEIEDIFSYTSVGHKHIVRNVPSEDRIAIHQAVVPTIDDKDRKDLDIDSIDTTPFAMFGVFDGHGGPACAEFLTQSVSTVLAHSPVLYDEDLTPTQRRTFATADSFEELEKVHNKWADEIGDLSGSTAILSTFQDGVLVMAGVGDSAGLYVDHMGKQHNLCPQHSTSNEKEVERVLSMGGTIVNNRVAGCLMPTRTIGDLDCKRALGAIVSPHPEITLAAIYAPPDDGEPHDEPFLVLASDGLWDVLSFAEVAFITRKGLRNLRAHEKQERAKAEKAAAKAAQAAAADGLGGGGGHSTGGKTGLWKKMTSRKETAAWMDGGRRSLDVSRAGLRDSSIRGLDASVRGGQSPVLGHPPRGKQPLRHSASLDSSLYAGLRAEEQTRMIDESLHEVVEGVPASYDLGSVAAQAALAGPSTASTMLGEEDAAAAGGEQLPPVKAVTVASTEQTASVRTAGSDKHNVAMKLVHAALRAESHDDISVVVVTFAGTADKSPPGCRTNLPHHLPHRSSKSSLSGSSPIPEERPESMKAS</sequence>
<dbReference type="InterPro" id="IPR000222">
    <property type="entry name" value="PP2C_BS"/>
</dbReference>
<feature type="domain" description="PPM-type phosphatase" evidence="8">
    <location>
        <begin position="11"/>
        <end position="507"/>
    </location>
</feature>
<dbReference type="PROSITE" id="PS01032">
    <property type="entry name" value="PPM_1"/>
    <property type="match status" value="1"/>
</dbReference>
<dbReference type="InterPro" id="IPR015655">
    <property type="entry name" value="PP2C"/>
</dbReference>
<evidence type="ECO:0000313" key="10">
    <source>
        <dbReference type="Proteomes" id="UP000002630"/>
    </source>
</evidence>
<dbReference type="PROSITE" id="PS51746">
    <property type="entry name" value="PPM_2"/>
    <property type="match status" value="1"/>
</dbReference>
<evidence type="ECO:0000259" key="8">
    <source>
        <dbReference type="PROSITE" id="PS51746"/>
    </source>
</evidence>
<keyword evidence="2" id="KW-0479">Metal-binding</keyword>
<organism evidence="9 10">
    <name type="scientific">Ectocarpus siliculosus</name>
    <name type="common">Brown alga</name>
    <name type="synonym">Conferva siliculosa</name>
    <dbReference type="NCBI Taxonomy" id="2880"/>
    <lineage>
        <taxon>Eukaryota</taxon>
        <taxon>Sar</taxon>
        <taxon>Stramenopiles</taxon>
        <taxon>Ochrophyta</taxon>
        <taxon>PX clade</taxon>
        <taxon>Phaeophyceae</taxon>
        <taxon>Ectocarpales</taxon>
        <taxon>Ectocarpaceae</taxon>
        <taxon>Ectocarpus</taxon>
    </lineage>
</organism>
<dbReference type="InterPro" id="IPR001932">
    <property type="entry name" value="PPM-type_phosphatase-like_dom"/>
</dbReference>
<dbReference type="GO" id="GO:0016020">
    <property type="term" value="C:membrane"/>
    <property type="evidence" value="ECO:0007669"/>
    <property type="project" value="UniProtKB-SubCell"/>
</dbReference>
<dbReference type="EMBL" id="FN648000">
    <property type="protein sequence ID" value="CBN79785.1"/>
    <property type="molecule type" value="Genomic_DNA"/>
</dbReference>
<comment type="subcellular location">
    <subcellularLocation>
        <location evidence="1">Membrane</location>
        <topology evidence="1">Peripheral membrane protein</topology>
    </subcellularLocation>
</comment>
<comment type="similarity">
    <text evidence="5">Belongs to the PP2C family.</text>
</comment>
<reference evidence="9 10" key="1">
    <citation type="journal article" date="2010" name="Nature">
        <title>The Ectocarpus genome and the independent evolution of multicellularity in brown algae.</title>
        <authorList>
            <person name="Cock J.M."/>
            <person name="Sterck L."/>
            <person name="Rouze P."/>
            <person name="Scornet D."/>
            <person name="Allen A.E."/>
            <person name="Amoutzias G."/>
            <person name="Anthouard V."/>
            <person name="Artiguenave F."/>
            <person name="Aury J.M."/>
            <person name="Badger J.H."/>
            <person name="Beszteri B."/>
            <person name="Billiau K."/>
            <person name="Bonnet E."/>
            <person name="Bothwell J.H."/>
            <person name="Bowler C."/>
            <person name="Boyen C."/>
            <person name="Brownlee C."/>
            <person name="Carrano C.J."/>
            <person name="Charrier B."/>
            <person name="Cho G.Y."/>
            <person name="Coelho S.M."/>
            <person name="Collen J."/>
            <person name="Corre E."/>
            <person name="Da Silva C."/>
            <person name="Delage L."/>
            <person name="Delaroque N."/>
            <person name="Dittami S.M."/>
            <person name="Doulbeau S."/>
            <person name="Elias M."/>
            <person name="Farnham G."/>
            <person name="Gachon C.M."/>
            <person name="Gschloessl B."/>
            <person name="Heesch S."/>
            <person name="Jabbari K."/>
            <person name="Jubin C."/>
            <person name="Kawai H."/>
            <person name="Kimura K."/>
            <person name="Kloareg B."/>
            <person name="Kupper F.C."/>
            <person name="Lang D."/>
            <person name="Le Bail A."/>
            <person name="Leblanc C."/>
            <person name="Lerouge P."/>
            <person name="Lohr M."/>
            <person name="Lopez P.J."/>
            <person name="Martens C."/>
            <person name="Maumus F."/>
            <person name="Michel G."/>
            <person name="Miranda-Saavedra D."/>
            <person name="Morales J."/>
            <person name="Moreau H."/>
            <person name="Motomura T."/>
            <person name="Nagasato C."/>
            <person name="Napoli C.A."/>
            <person name="Nelson D.R."/>
            <person name="Nyvall-Collen P."/>
            <person name="Peters A.F."/>
            <person name="Pommier C."/>
            <person name="Potin P."/>
            <person name="Poulain J."/>
            <person name="Quesneville H."/>
            <person name="Read B."/>
            <person name="Rensing S.A."/>
            <person name="Ritter A."/>
            <person name="Rousvoal S."/>
            <person name="Samanta M."/>
            <person name="Samson G."/>
            <person name="Schroeder D.C."/>
            <person name="Segurens B."/>
            <person name="Strittmatter M."/>
            <person name="Tonon T."/>
            <person name="Tregear J.W."/>
            <person name="Valentin K."/>
            <person name="von Dassow P."/>
            <person name="Yamagishi T."/>
            <person name="Van de Peer Y."/>
            <person name="Wincker P."/>
        </authorList>
    </citation>
    <scope>NUCLEOTIDE SEQUENCE [LARGE SCALE GENOMIC DNA]</scope>
    <source>
        <strain evidence="10">Ec32 / CCAP1310/4</strain>
    </source>
</reference>
<protein>
    <submittedName>
        <fullName evidence="9">GJ12915</fullName>
    </submittedName>
</protein>
<name>D8LEW5_ECTSI</name>
<dbReference type="InterPro" id="IPR036457">
    <property type="entry name" value="PPM-type-like_dom_sf"/>
</dbReference>
<dbReference type="Proteomes" id="UP000002630">
    <property type="component" value="Linkage Group LG11"/>
</dbReference>
<dbReference type="Gene3D" id="3.60.40.10">
    <property type="entry name" value="PPM-type phosphatase domain"/>
    <property type="match status" value="1"/>
</dbReference>
<evidence type="ECO:0000256" key="2">
    <source>
        <dbReference type="ARBA" id="ARBA00022723"/>
    </source>
</evidence>
<accession>D8LEW5</accession>
<dbReference type="SMART" id="SM00332">
    <property type="entry name" value="PP2Cc"/>
    <property type="match status" value="1"/>
</dbReference>